<organism evidence="2">
    <name type="scientific">Cyanobacterium aponinum AL20115</name>
    <dbReference type="NCBI Taxonomy" id="3090662"/>
    <lineage>
        <taxon>Bacteria</taxon>
        <taxon>Bacillati</taxon>
        <taxon>Cyanobacteriota</taxon>
        <taxon>Cyanophyceae</taxon>
        <taxon>Oscillatoriophycideae</taxon>
        <taxon>Chroococcales</taxon>
        <taxon>Geminocystaceae</taxon>
        <taxon>Cyanobacterium</taxon>
    </lineage>
</organism>
<keyword evidence="1" id="KW-0472">Membrane</keyword>
<keyword evidence="1" id="KW-1133">Transmembrane helix</keyword>
<dbReference type="InterPro" id="IPR012427">
    <property type="entry name" value="DUF1622"/>
</dbReference>
<dbReference type="PANTHER" id="PTHR38468">
    <property type="entry name" value="SLL0939 PROTEIN"/>
    <property type="match status" value="1"/>
</dbReference>
<dbReference type="Pfam" id="PF07784">
    <property type="entry name" value="DUF1622"/>
    <property type="match status" value="1"/>
</dbReference>
<accession>A0AAF1C6B1</accession>
<dbReference type="PANTHER" id="PTHR38468:SF1">
    <property type="entry name" value="SLL0939 PROTEIN"/>
    <property type="match status" value="1"/>
</dbReference>
<name>A0AAF1C6B1_9CHRO</name>
<sequence>MEFIEHLEEGLVYIATLAKIFLEALGIITVTMGIIINLHHIIYLCHHPNNHIYNIVRTRVARSLALALEFQLGADILATTVGATYESLGKLAIIAIIRTFLNYFLSKEIKELNLDNHNH</sequence>
<reference evidence="2" key="1">
    <citation type="submission" date="2023-11" db="EMBL/GenBank/DDBJ databases">
        <title>Genome sequence of Cyanobacterium aponinum BCRC AL20115.</title>
        <authorList>
            <person name="Chang H.-Y."/>
            <person name="Lin K.-M."/>
            <person name="Hsueh H.-T."/>
            <person name="Chu H.-A."/>
            <person name="Kuo C.-H."/>
        </authorList>
    </citation>
    <scope>NUCLEOTIDE SEQUENCE</scope>
    <source>
        <strain evidence="2">AL20115</strain>
    </source>
</reference>
<keyword evidence="1" id="KW-0812">Transmembrane</keyword>
<proteinExistence type="predicted"/>
<dbReference type="RefSeq" id="WP_015221103.1">
    <property type="nucleotide sequence ID" value="NZ_CP138348.1"/>
</dbReference>
<protein>
    <submittedName>
        <fullName evidence="2">DUF1622 domain-containing protein</fullName>
    </submittedName>
</protein>
<dbReference type="EMBL" id="CP138348">
    <property type="protein sequence ID" value="WPF88554.1"/>
    <property type="molecule type" value="Genomic_DNA"/>
</dbReference>
<dbReference type="AlphaFoldDB" id="A0AAF1C6B1"/>
<feature type="transmembrane region" description="Helical" evidence="1">
    <location>
        <begin position="20"/>
        <end position="43"/>
    </location>
</feature>
<evidence type="ECO:0000313" key="2">
    <source>
        <dbReference type="EMBL" id="WPF88554.1"/>
    </source>
</evidence>
<evidence type="ECO:0000256" key="1">
    <source>
        <dbReference type="SAM" id="Phobius"/>
    </source>
</evidence>
<gene>
    <name evidence="2" type="ORF">SAY89_17450</name>
</gene>